<proteinExistence type="predicted"/>
<reference evidence="2 3" key="1">
    <citation type="journal article" date="2024" name="G3 (Bethesda)">
        <title>Genome assembly of Hibiscus sabdariffa L. provides insights into metabolisms of medicinal natural products.</title>
        <authorList>
            <person name="Kim T."/>
        </authorList>
    </citation>
    <scope>NUCLEOTIDE SEQUENCE [LARGE SCALE GENOMIC DNA]</scope>
    <source>
        <strain evidence="2">TK-2024</strain>
        <tissue evidence="2">Old leaves</tissue>
    </source>
</reference>
<keyword evidence="1" id="KW-1133">Transmembrane helix</keyword>
<evidence type="ECO:0000313" key="2">
    <source>
        <dbReference type="EMBL" id="KAK9036791.1"/>
    </source>
</evidence>
<evidence type="ECO:0000313" key="3">
    <source>
        <dbReference type="Proteomes" id="UP001396334"/>
    </source>
</evidence>
<feature type="transmembrane region" description="Helical" evidence="1">
    <location>
        <begin position="67"/>
        <end position="91"/>
    </location>
</feature>
<dbReference type="Proteomes" id="UP001396334">
    <property type="component" value="Unassembled WGS sequence"/>
</dbReference>
<keyword evidence="1" id="KW-0472">Membrane</keyword>
<sequence>MPNPLISPSPNPPPWVVLLPHRCFAIVSLDFLLVDDVVLLVILAASLLPLGYAGLSPCGMAGWRWLCFRCICFAGSTVVALCSFAGSTVVAPVGRAVLPAPLVGWENAGRAWLGCSQALGYGHLGGIVSLYSTLVLHIPPASM</sequence>
<name>A0ABR2TH21_9ROSI</name>
<keyword evidence="3" id="KW-1185">Reference proteome</keyword>
<gene>
    <name evidence="2" type="ORF">V6N11_021719</name>
</gene>
<feature type="transmembrane region" description="Helical" evidence="1">
    <location>
        <begin position="37"/>
        <end position="55"/>
    </location>
</feature>
<dbReference type="EMBL" id="JBBPBN010000005">
    <property type="protein sequence ID" value="KAK9036791.1"/>
    <property type="molecule type" value="Genomic_DNA"/>
</dbReference>
<evidence type="ECO:0000256" key="1">
    <source>
        <dbReference type="SAM" id="Phobius"/>
    </source>
</evidence>
<keyword evidence="1" id="KW-0812">Transmembrane</keyword>
<accession>A0ABR2TH21</accession>
<feature type="transmembrane region" description="Helical" evidence="1">
    <location>
        <begin position="111"/>
        <end position="136"/>
    </location>
</feature>
<organism evidence="2 3">
    <name type="scientific">Hibiscus sabdariffa</name>
    <name type="common">roselle</name>
    <dbReference type="NCBI Taxonomy" id="183260"/>
    <lineage>
        <taxon>Eukaryota</taxon>
        <taxon>Viridiplantae</taxon>
        <taxon>Streptophyta</taxon>
        <taxon>Embryophyta</taxon>
        <taxon>Tracheophyta</taxon>
        <taxon>Spermatophyta</taxon>
        <taxon>Magnoliopsida</taxon>
        <taxon>eudicotyledons</taxon>
        <taxon>Gunneridae</taxon>
        <taxon>Pentapetalae</taxon>
        <taxon>rosids</taxon>
        <taxon>malvids</taxon>
        <taxon>Malvales</taxon>
        <taxon>Malvaceae</taxon>
        <taxon>Malvoideae</taxon>
        <taxon>Hibiscus</taxon>
    </lineage>
</organism>
<comment type="caution">
    <text evidence="2">The sequence shown here is derived from an EMBL/GenBank/DDBJ whole genome shotgun (WGS) entry which is preliminary data.</text>
</comment>
<protein>
    <submittedName>
        <fullName evidence="2">Uncharacterized protein</fullName>
    </submittedName>
</protein>